<accession>A0A346Y608</accession>
<keyword evidence="2" id="KW-0614">Plasmid</keyword>
<reference evidence="2 3" key="1">
    <citation type="submission" date="2018-09" db="EMBL/GenBank/DDBJ databases">
        <title>Complete genome sequence of Euzebya sp. DY32-46 isolated from seawater of Pacific Ocean.</title>
        <authorList>
            <person name="Xu L."/>
            <person name="Wu Y.-H."/>
            <person name="Xu X.-W."/>
        </authorList>
    </citation>
    <scope>NUCLEOTIDE SEQUENCE [LARGE SCALE GENOMIC DNA]</scope>
    <source>
        <strain evidence="2 3">DY32-46</strain>
        <plasmid evidence="3">pedy32-46i</plasmid>
    </source>
</reference>
<evidence type="ECO:0000313" key="3">
    <source>
        <dbReference type="Proteomes" id="UP000264006"/>
    </source>
</evidence>
<dbReference type="RefSeq" id="WP_164711086.1">
    <property type="nucleotide sequence ID" value="NZ_CP031166.1"/>
</dbReference>
<evidence type="ECO:0000256" key="1">
    <source>
        <dbReference type="SAM" id="MobiDB-lite"/>
    </source>
</evidence>
<evidence type="ECO:0000313" key="2">
    <source>
        <dbReference type="EMBL" id="AXV09905.1"/>
    </source>
</evidence>
<proteinExistence type="predicted"/>
<gene>
    <name evidence="2" type="ORF">DVS28_b0135</name>
</gene>
<dbReference type="InterPro" id="IPR010148">
    <property type="entry name" value="CRISPR-assoc_prot_CT1975"/>
</dbReference>
<dbReference type="NCBIfam" id="TIGR01869">
    <property type="entry name" value="casC_Cse4"/>
    <property type="match status" value="1"/>
</dbReference>
<sequence length="373" mass="39839">MIRYANFHILHPLAFSNPNRDDTGAPKTTTYGGTVRGRMSSQSQKRAARTAFEGQTTADRTHRSKYAADRLLDTTTTLLAANGTTLTPDQTEKLHKSVRTEIGKLTGKADDAKATLVWLAEAELNGLAAKLAVKAGAEMTKDDIDAALSTTTDSLTIAAFGRMFASRADLAIEAAAQVGHAFTTHAQANDLDYLTAFDDLQASYDTPDDDGNVKGAGAGHLDVNEFHSGVFYRYFNLNRDDLTDNWRPLTNQGAPGTTERLEAFLREMTIQLPTGRDATAAHQTPPAYVMVTFTERAATLAPAFETPVAGGANDGYLPGSIAALTGYADAIARIYGPDHRIVVNLTDPDAQTTLADLTGAVANWVVSGTLSTP</sequence>
<organism evidence="2 3">
    <name type="scientific">Euzebya pacifica</name>
    <dbReference type="NCBI Taxonomy" id="1608957"/>
    <lineage>
        <taxon>Bacteria</taxon>
        <taxon>Bacillati</taxon>
        <taxon>Actinomycetota</taxon>
        <taxon>Nitriliruptoria</taxon>
        <taxon>Euzebyales</taxon>
    </lineage>
</organism>
<protein>
    <submittedName>
        <fullName evidence="2">CRISPR-associated protein, Cse4 family</fullName>
    </submittedName>
</protein>
<dbReference type="AlphaFoldDB" id="A0A346Y608"/>
<keyword evidence="3" id="KW-1185">Reference proteome</keyword>
<feature type="region of interest" description="Disordered" evidence="1">
    <location>
        <begin position="14"/>
        <end position="60"/>
    </location>
</feature>
<dbReference type="EMBL" id="CP031166">
    <property type="protein sequence ID" value="AXV09905.1"/>
    <property type="molecule type" value="Genomic_DNA"/>
</dbReference>
<dbReference type="KEGG" id="euz:DVS28_b0135"/>
<dbReference type="Pfam" id="PF09344">
    <property type="entry name" value="Cas_CT1975"/>
    <property type="match status" value="1"/>
</dbReference>
<dbReference type="Proteomes" id="UP000264006">
    <property type="component" value="Plasmid pEDY32-46I"/>
</dbReference>
<geneLocation type="plasmid" evidence="3">
    <name>pedy32-46i</name>
</geneLocation>
<name>A0A346Y608_9ACTN</name>